<keyword evidence="4 7" id="KW-1133">Transmembrane helix</keyword>
<evidence type="ECO:0000313" key="9">
    <source>
        <dbReference type="EMBL" id="KAJ6415265.1"/>
    </source>
</evidence>
<accession>A0AAD6K1K1</accession>
<name>A0AAD6K1K1_9ROSI</name>
<dbReference type="Gene3D" id="1.20.1250.20">
    <property type="entry name" value="MFS general substrate transporter like domains"/>
    <property type="match status" value="1"/>
</dbReference>
<dbReference type="InterPro" id="IPR045264">
    <property type="entry name" value="SPXM_SPX_plant"/>
</dbReference>
<keyword evidence="10" id="KW-1185">Reference proteome</keyword>
<dbReference type="Proteomes" id="UP001162972">
    <property type="component" value="Chromosome 3"/>
</dbReference>
<organism evidence="9 10">
    <name type="scientific">Salix udensis</name>
    <dbReference type="NCBI Taxonomy" id="889485"/>
    <lineage>
        <taxon>Eukaryota</taxon>
        <taxon>Viridiplantae</taxon>
        <taxon>Streptophyta</taxon>
        <taxon>Embryophyta</taxon>
        <taxon>Tracheophyta</taxon>
        <taxon>Spermatophyta</taxon>
        <taxon>Magnoliopsida</taxon>
        <taxon>eudicotyledons</taxon>
        <taxon>Gunneridae</taxon>
        <taxon>Pentapetalae</taxon>
        <taxon>rosids</taxon>
        <taxon>fabids</taxon>
        <taxon>Malpighiales</taxon>
        <taxon>Salicaceae</taxon>
        <taxon>Saliceae</taxon>
        <taxon>Salix</taxon>
    </lineage>
</organism>
<dbReference type="EMBL" id="JAPFFJ010000012">
    <property type="protein sequence ID" value="KAJ6415265.1"/>
    <property type="molecule type" value="Genomic_DNA"/>
</dbReference>
<feature type="transmembrane region" description="Helical" evidence="7">
    <location>
        <begin position="244"/>
        <end position="262"/>
    </location>
</feature>
<evidence type="ECO:0000256" key="4">
    <source>
        <dbReference type="ARBA" id="ARBA00022989"/>
    </source>
</evidence>
<feature type="transmembrane region" description="Helical" evidence="7">
    <location>
        <begin position="274"/>
        <end position="297"/>
    </location>
</feature>
<dbReference type="PANTHER" id="PTHR23510">
    <property type="entry name" value="INNER MEMBRANE TRANSPORT PROTEIN YAJR"/>
    <property type="match status" value="1"/>
</dbReference>
<gene>
    <name evidence="9" type="ORF">OIU84_004120</name>
</gene>
<dbReference type="InterPro" id="IPR011701">
    <property type="entry name" value="MFS"/>
</dbReference>
<feature type="transmembrane region" description="Helical" evidence="7">
    <location>
        <begin position="508"/>
        <end position="534"/>
    </location>
</feature>
<feature type="transmembrane region" description="Helical" evidence="7">
    <location>
        <begin position="371"/>
        <end position="393"/>
    </location>
</feature>
<keyword evidence="5 7" id="KW-0472">Membrane</keyword>
<evidence type="ECO:0000256" key="1">
    <source>
        <dbReference type="ARBA" id="ARBA00004141"/>
    </source>
</evidence>
<proteinExistence type="inferred from homology"/>
<dbReference type="InterPro" id="IPR036259">
    <property type="entry name" value="MFS_trans_sf"/>
</dbReference>
<dbReference type="GO" id="GO:1905011">
    <property type="term" value="P:transmembrane phosphate ion transport from cytosol to vacuole"/>
    <property type="evidence" value="ECO:0007669"/>
    <property type="project" value="TreeGrafter"/>
</dbReference>
<protein>
    <recommendedName>
        <fullName evidence="8">SPX domain-containing protein</fullName>
    </recommendedName>
</protein>
<dbReference type="CDD" id="cd14479">
    <property type="entry name" value="SPX-MFS_plant"/>
    <property type="match status" value="1"/>
</dbReference>
<feature type="transmembrane region" description="Helical" evidence="7">
    <location>
        <begin position="405"/>
        <end position="425"/>
    </location>
</feature>
<evidence type="ECO:0000256" key="3">
    <source>
        <dbReference type="ARBA" id="ARBA00022692"/>
    </source>
</evidence>
<feature type="transmembrane region" description="Helical" evidence="7">
    <location>
        <begin position="602"/>
        <end position="619"/>
    </location>
</feature>
<dbReference type="GO" id="GO:0009705">
    <property type="term" value="C:plant-type vacuole membrane"/>
    <property type="evidence" value="ECO:0007669"/>
    <property type="project" value="TreeGrafter"/>
</dbReference>
<comment type="caution">
    <text evidence="9">The sequence shown here is derived from an EMBL/GenBank/DDBJ whole genome shotgun (WGS) entry which is preliminary data.</text>
</comment>
<dbReference type="PROSITE" id="PS51382">
    <property type="entry name" value="SPX"/>
    <property type="match status" value="1"/>
</dbReference>
<dbReference type="InterPro" id="IPR004331">
    <property type="entry name" value="SPX_dom"/>
</dbReference>
<evidence type="ECO:0000259" key="8">
    <source>
        <dbReference type="PROSITE" id="PS51382"/>
    </source>
</evidence>
<dbReference type="SUPFAM" id="SSF103473">
    <property type="entry name" value="MFS general substrate transporter"/>
    <property type="match status" value="1"/>
</dbReference>
<evidence type="ECO:0000256" key="5">
    <source>
        <dbReference type="ARBA" id="ARBA00023136"/>
    </source>
</evidence>
<feature type="compositionally biased region" description="Acidic residues" evidence="6">
    <location>
        <begin position="470"/>
        <end position="483"/>
    </location>
</feature>
<evidence type="ECO:0000256" key="2">
    <source>
        <dbReference type="ARBA" id="ARBA00008335"/>
    </source>
</evidence>
<feature type="transmembrane region" description="Helical" evidence="7">
    <location>
        <begin position="309"/>
        <end position="326"/>
    </location>
</feature>
<dbReference type="PANTHER" id="PTHR23510:SF75">
    <property type="entry name" value="SPX DOMAIN-CONTAINING PROTEIN"/>
    <property type="match status" value="1"/>
</dbReference>
<dbReference type="Pfam" id="PF07690">
    <property type="entry name" value="MFS_1"/>
    <property type="match status" value="1"/>
</dbReference>
<reference evidence="9 10" key="1">
    <citation type="journal article" date="2023" name="Int. J. Mol. Sci.">
        <title>De Novo Assembly and Annotation of 11 Diverse Shrub Willow (Salix) Genomes Reveals Novel Gene Organization in Sex-Linked Regions.</title>
        <authorList>
            <person name="Hyden B."/>
            <person name="Feng K."/>
            <person name="Yates T.B."/>
            <person name="Jawdy S."/>
            <person name="Cereghino C."/>
            <person name="Smart L.B."/>
            <person name="Muchero W."/>
        </authorList>
    </citation>
    <scope>NUCLEOTIDE SEQUENCE [LARGE SCALE GENOMIC DNA]</scope>
    <source>
        <tissue evidence="9">Shoot tip</tissue>
    </source>
</reference>
<evidence type="ECO:0000313" key="10">
    <source>
        <dbReference type="Proteomes" id="UP001162972"/>
    </source>
</evidence>
<feature type="transmembrane region" description="Helical" evidence="7">
    <location>
        <begin position="540"/>
        <end position="559"/>
    </location>
</feature>
<evidence type="ECO:0000256" key="6">
    <source>
        <dbReference type="SAM" id="MobiDB-lite"/>
    </source>
</evidence>
<sequence>MVAFGKKLKERQIQEWQGYYINYKLMKKKVRQYAQQIEVGTQDRRHVLKDFSRMLDNQIEKIVLFLLEQQGLLSSRIAKLNELQQPDISEIFQLQEAYREVGRDLLKLLVFIEINATGLRKILKKFDKRFGYRFTDYYVKTRANHPYSQLQQVFKHVGLGAVVGAISRNLHELQEHQGSYLSIFDHPALPFQDPVVDSMKAAVDRLSHSTNFLNFLAQHALIMQEELPTSEEPVDDQRYHFMSLLLNLANTFLYMVNTYIIVPTADDYSMSLGAAATVCGIVIGSMAVAQVFSSVYFSAWSNKSYFKPLVFSSIVLFIGNAMYALAYDFNSLAILLIGRLFCGLGSARAVNRRYISDCVPLKLRMKASAGFVSASALGMAFGPALGGLLQTNFKLYKLTFNQETLPGWVMSLAWLIYLVWLWISFREPYRETEKSNTAEESTAEPVENDALEKGLEQPLLLNSEDTQEIEDGDGEFDGSDEATEESRGPATSIGSAYRLLTPSVKVQLLIYFMLKYAMEVLISESSVVTTYYFGWSTSSVAIFLACLGITVLPVNIVVGSYISNMFEDRQILLASEIMVCIGILLSFHIVSYTVPQYVCSGLILFVSAEVLEGVNLSLLSRVMSSRLSRGTYNGGLLSTEAGTLARVVADGTITLAGYLGESKLVNVTLLPSLVICVASIVATCFTYNSLY</sequence>
<feature type="domain" description="SPX" evidence="8">
    <location>
        <begin position="2"/>
        <end position="140"/>
    </location>
</feature>
<feature type="transmembrane region" description="Helical" evidence="7">
    <location>
        <begin position="669"/>
        <end position="690"/>
    </location>
</feature>
<comment type="similarity">
    <text evidence="2">Belongs to the major facilitator superfamily.</text>
</comment>
<dbReference type="InterPro" id="IPR051068">
    <property type="entry name" value="MFS_Domain-Containing_Protein"/>
</dbReference>
<evidence type="ECO:0000256" key="7">
    <source>
        <dbReference type="SAM" id="Phobius"/>
    </source>
</evidence>
<feature type="transmembrane region" description="Helical" evidence="7">
    <location>
        <begin position="332"/>
        <end position="350"/>
    </location>
</feature>
<dbReference type="GO" id="GO:0022857">
    <property type="term" value="F:transmembrane transporter activity"/>
    <property type="evidence" value="ECO:0007669"/>
    <property type="project" value="InterPro"/>
</dbReference>
<comment type="subcellular location">
    <subcellularLocation>
        <location evidence="1">Membrane</location>
        <topology evidence="1">Multi-pass membrane protein</topology>
    </subcellularLocation>
</comment>
<dbReference type="Pfam" id="PF03105">
    <property type="entry name" value="SPX"/>
    <property type="match status" value="1"/>
</dbReference>
<feature type="region of interest" description="Disordered" evidence="6">
    <location>
        <begin position="470"/>
        <end position="489"/>
    </location>
</feature>
<feature type="transmembrane region" description="Helical" evidence="7">
    <location>
        <begin position="571"/>
        <end position="590"/>
    </location>
</feature>
<dbReference type="AlphaFoldDB" id="A0AAD6K1K1"/>
<keyword evidence="3 7" id="KW-0812">Transmembrane</keyword>